<gene>
    <name evidence="2" type="ORF">FSW04_21675</name>
</gene>
<organism evidence="2 3">
    <name type="scientific">Baekduia soli</name>
    <dbReference type="NCBI Taxonomy" id="496014"/>
    <lineage>
        <taxon>Bacteria</taxon>
        <taxon>Bacillati</taxon>
        <taxon>Actinomycetota</taxon>
        <taxon>Thermoleophilia</taxon>
        <taxon>Solirubrobacterales</taxon>
        <taxon>Baekduiaceae</taxon>
        <taxon>Baekduia</taxon>
    </lineage>
</organism>
<dbReference type="KEGG" id="bsol:FSW04_21675"/>
<protein>
    <submittedName>
        <fullName evidence="2">Uncharacterized protein</fullName>
    </submittedName>
</protein>
<sequence length="153" mass="15979">MPVDPVVPPVPVEPVVPPLEVPPVAAPVLPVPDPEVPDDVEPVPALEVPVAAEEDVLGVLVESGVEDDEELVVDVPLLPDPVEDGREAFSGATRSGVVLGTTSCSVPPPPQAVRPPVRARAARTAVTGRRMLPDLSRSGPRRGPCAARRWGSR</sequence>
<name>A0A5B8U9R5_9ACTN</name>
<evidence type="ECO:0000313" key="3">
    <source>
        <dbReference type="Proteomes" id="UP000321805"/>
    </source>
</evidence>
<feature type="region of interest" description="Disordered" evidence="1">
    <location>
        <begin position="99"/>
        <end position="153"/>
    </location>
</feature>
<dbReference type="EMBL" id="CP042430">
    <property type="protein sequence ID" value="QEC49916.1"/>
    <property type="molecule type" value="Genomic_DNA"/>
</dbReference>
<proteinExistence type="predicted"/>
<evidence type="ECO:0000256" key="1">
    <source>
        <dbReference type="SAM" id="MobiDB-lite"/>
    </source>
</evidence>
<accession>A0A5B8U9R5</accession>
<dbReference type="AlphaFoldDB" id="A0A5B8U9R5"/>
<keyword evidence="3" id="KW-1185">Reference proteome</keyword>
<reference evidence="2 3" key="1">
    <citation type="journal article" date="2018" name="J. Microbiol.">
        <title>Baekduia soli gen. nov., sp. nov., a novel bacterium isolated from the soil of Baekdu Mountain and proposal of a novel family name, Baekduiaceae fam. nov.</title>
        <authorList>
            <person name="An D.S."/>
            <person name="Siddiqi M.Z."/>
            <person name="Kim K.H."/>
            <person name="Yu H.S."/>
            <person name="Im W.T."/>
        </authorList>
    </citation>
    <scope>NUCLEOTIDE SEQUENCE [LARGE SCALE GENOMIC DNA]</scope>
    <source>
        <strain evidence="2 3">BR7-21</strain>
    </source>
</reference>
<dbReference type="Proteomes" id="UP000321805">
    <property type="component" value="Chromosome"/>
</dbReference>
<feature type="compositionally biased region" description="Low complexity" evidence="1">
    <location>
        <begin position="114"/>
        <end position="130"/>
    </location>
</feature>
<evidence type="ECO:0000313" key="2">
    <source>
        <dbReference type="EMBL" id="QEC49916.1"/>
    </source>
</evidence>
<dbReference type="RefSeq" id="WP_146922281.1">
    <property type="nucleotide sequence ID" value="NZ_CP042430.1"/>
</dbReference>